<dbReference type="InterPro" id="IPR006311">
    <property type="entry name" value="TAT_signal"/>
</dbReference>
<organism evidence="9 10">
    <name type="scientific">Catenuloplanes atrovinosus</name>
    <dbReference type="NCBI Taxonomy" id="137266"/>
    <lineage>
        <taxon>Bacteria</taxon>
        <taxon>Bacillati</taxon>
        <taxon>Actinomycetota</taxon>
        <taxon>Actinomycetes</taxon>
        <taxon>Micromonosporales</taxon>
        <taxon>Micromonosporaceae</taxon>
        <taxon>Catenuloplanes</taxon>
    </lineage>
</organism>
<feature type="active site" description="Charge relay system" evidence="5 6">
    <location>
        <position position="191"/>
    </location>
</feature>
<feature type="active site" description="Charge relay system" evidence="5 6">
    <location>
        <position position="237"/>
    </location>
</feature>
<dbReference type="Pfam" id="PF00082">
    <property type="entry name" value="Peptidase_S8"/>
    <property type="match status" value="1"/>
</dbReference>
<evidence type="ECO:0000313" key="10">
    <source>
        <dbReference type="Proteomes" id="UP001183643"/>
    </source>
</evidence>
<feature type="chain" id="PRO_5042181828" evidence="7">
    <location>
        <begin position="34"/>
        <end position="1454"/>
    </location>
</feature>
<evidence type="ECO:0000256" key="2">
    <source>
        <dbReference type="ARBA" id="ARBA00022670"/>
    </source>
</evidence>
<evidence type="ECO:0000313" key="9">
    <source>
        <dbReference type="EMBL" id="MDR7276430.1"/>
    </source>
</evidence>
<dbReference type="InterPro" id="IPR000209">
    <property type="entry name" value="Peptidase_S8/S53_dom"/>
</dbReference>
<dbReference type="SUPFAM" id="SSF52743">
    <property type="entry name" value="Subtilisin-like"/>
    <property type="match status" value="1"/>
</dbReference>
<dbReference type="InterPro" id="IPR050131">
    <property type="entry name" value="Peptidase_S8_subtilisin-like"/>
</dbReference>
<dbReference type="GO" id="GO:0004252">
    <property type="term" value="F:serine-type endopeptidase activity"/>
    <property type="evidence" value="ECO:0007669"/>
    <property type="project" value="UniProtKB-UniRule"/>
</dbReference>
<dbReference type="SMART" id="SM00612">
    <property type="entry name" value="Kelch"/>
    <property type="match status" value="4"/>
</dbReference>
<dbReference type="InterPro" id="IPR015915">
    <property type="entry name" value="Kelch-typ_b-propeller"/>
</dbReference>
<feature type="active site" description="Charge relay system" evidence="5 6">
    <location>
        <position position="407"/>
    </location>
</feature>
<name>A0AAE3YPU4_9ACTN</name>
<dbReference type="RefSeq" id="WP_310368542.1">
    <property type="nucleotide sequence ID" value="NZ_JAVDYB010000001.1"/>
</dbReference>
<evidence type="ECO:0000256" key="5">
    <source>
        <dbReference type="PIRSR" id="PIRSR615500-1"/>
    </source>
</evidence>
<dbReference type="InterPro" id="IPR013784">
    <property type="entry name" value="Carb-bd-like_fold"/>
</dbReference>
<dbReference type="Gene3D" id="3.40.50.200">
    <property type="entry name" value="Peptidase S8/S53 domain"/>
    <property type="match status" value="1"/>
</dbReference>
<dbReference type="InterPro" id="IPR006652">
    <property type="entry name" value="Kelch_1"/>
</dbReference>
<dbReference type="EMBL" id="JAVDYB010000001">
    <property type="protein sequence ID" value="MDR7276430.1"/>
    <property type="molecule type" value="Genomic_DNA"/>
</dbReference>
<dbReference type="SUPFAM" id="SSF49464">
    <property type="entry name" value="Carboxypeptidase regulatory domain-like"/>
    <property type="match status" value="2"/>
</dbReference>
<dbReference type="PROSITE" id="PS51318">
    <property type="entry name" value="TAT"/>
    <property type="match status" value="1"/>
</dbReference>
<dbReference type="Gene3D" id="2.120.10.80">
    <property type="entry name" value="Kelch-type beta propeller"/>
    <property type="match status" value="2"/>
</dbReference>
<feature type="domain" description="Peptidase S8/S53" evidence="8">
    <location>
        <begin position="182"/>
        <end position="447"/>
    </location>
</feature>
<dbReference type="SUPFAM" id="SSF117281">
    <property type="entry name" value="Kelch motif"/>
    <property type="match status" value="1"/>
</dbReference>
<keyword evidence="7" id="KW-0732">Signal</keyword>
<dbReference type="SUPFAM" id="SSF49452">
    <property type="entry name" value="Starch-binding domain-like"/>
    <property type="match status" value="2"/>
</dbReference>
<dbReference type="GO" id="GO:0006508">
    <property type="term" value="P:proteolysis"/>
    <property type="evidence" value="ECO:0007669"/>
    <property type="project" value="UniProtKB-KW"/>
</dbReference>
<evidence type="ECO:0000256" key="4">
    <source>
        <dbReference type="ARBA" id="ARBA00022825"/>
    </source>
</evidence>
<dbReference type="PANTHER" id="PTHR43806:SF11">
    <property type="entry name" value="CEREVISIN-RELATED"/>
    <property type="match status" value="1"/>
</dbReference>
<dbReference type="Pfam" id="PF01344">
    <property type="entry name" value="Kelch_1"/>
    <property type="match status" value="1"/>
</dbReference>
<accession>A0AAE3YPU4</accession>
<dbReference type="PROSITE" id="PS51892">
    <property type="entry name" value="SUBTILASE"/>
    <property type="match status" value="1"/>
</dbReference>
<keyword evidence="4 6" id="KW-0720">Serine protease</keyword>
<dbReference type="InterPro" id="IPR008969">
    <property type="entry name" value="CarboxyPept-like_regulatory"/>
</dbReference>
<feature type="signal peptide" evidence="7">
    <location>
        <begin position="1"/>
        <end position="33"/>
    </location>
</feature>
<dbReference type="Pfam" id="PF24681">
    <property type="entry name" value="Kelch_KLHDC2_KLHL20_DRC7"/>
    <property type="match status" value="1"/>
</dbReference>
<dbReference type="InterPro" id="IPR015500">
    <property type="entry name" value="Peptidase_S8_subtilisin-rel"/>
</dbReference>
<keyword evidence="10" id="KW-1185">Reference proteome</keyword>
<gene>
    <name evidence="9" type="ORF">J2S41_003208</name>
</gene>
<dbReference type="Gene3D" id="2.60.120.200">
    <property type="match status" value="1"/>
</dbReference>
<reference evidence="9" key="1">
    <citation type="submission" date="2023-07" db="EMBL/GenBank/DDBJ databases">
        <title>Sequencing the genomes of 1000 actinobacteria strains.</title>
        <authorList>
            <person name="Klenk H.-P."/>
        </authorList>
    </citation>
    <scope>NUCLEOTIDE SEQUENCE</scope>
    <source>
        <strain evidence="9">DSM 44707</strain>
    </source>
</reference>
<dbReference type="InterPro" id="IPR036852">
    <property type="entry name" value="Peptidase_S8/S53_dom_sf"/>
</dbReference>
<evidence type="ECO:0000256" key="7">
    <source>
        <dbReference type="SAM" id="SignalP"/>
    </source>
</evidence>
<comment type="caution">
    <text evidence="9">The sequence shown here is derived from an EMBL/GenBank/DDBJ whole genome shotgun (WGS) entry which is preliminary data.</text>
</comment>
<dbReference type="GO" id="GO:0030246">
    <property type="term" value="F:carbohydrate binding"/>
    <property type="evidence" value="ECO:0007669"/>
    <property type="project" value="InterPro"/>
</dbReference>
<evidence type="ECO:0000259" key="8">
    <source>
        <dbReference type="Pfam" id="PF00082"/>
    </source>
</evidence>
<evidence type="ECO:0000256" key="3">
    <source>
        <dbReference type="ARBA" id="ARBA00022801"/>
    </source>
</evidence>
<protein>
    <submittedName>
        <fullName evidence="9">Subtilisin family serine protease</fullName>
    </submittedName>
</protein>
<dbReference type="NCBIfam" id="NF038128">
    <property type="entry name" value="choice_anch_J"/>
    <property type="match status" value="1"/>
</dbReference>
<dbReference type="Pfam" id="PF13620">
    <property type="entry name" value="CarboxypepD_reg"/>
    <property type="match status" value="1"/>
</dbReference>
<keyword evidence="2 6" id="KW-0645">Protease</keyword>
<dbReference type="PANTHER" id="PTHR43806">
    <property type="entry name" value="PEPTIDASE S8"/>
    <property type="match status" value="1"/>
</dbReference>
<dbReference type="PRINTS" id="PR00723">
    <property type="entry name" value="SUBTILISIN"/>
</dbReference>
<dbReference type="Gene3D" id="2.60.40.1120">
    <property type="entry name" value="Carboxypeptidase-like, regulatory domain"/>
    <property type="match status" value="4"/>
</dbReference>
<proteinExistence type="inferred from homology"/>
<keyword evidence="3 6" id="KW-0378">Hydrolase</keyword>
<evidence type="ECO:0000256" key="6">
    <source>
        <dbReference type="PROSITE-ProRule" id="PRU01240"/>
    </source>
</evidence>
<sequence>MFDRPHLLRAAAATAVAAASLLVAVAGAPPAQAAAKEDKIPQALDAQFEAKAEADYWIRFGAKADLRQAAAIKDWNARGTAVAAELKRTASAAQEKARAELTAAGVTFQSFWATNAIKVTGGSTMTAQKIAALPEVEALYPSMAYEIPETKEGDDEKVVNALEWGIASINADDVWSQYGVTGENVVIANIDTGVQFDHPALVGKYRGNNGDGTFDHAYNFFDAAGACAGTPCDTDGHGTHTMGTMAGADGANQVGVAPGVTWIAANGCCPSDAALINSGQWMLEPTDLAGLNPDASKRPNIINNSWGTRLPSNDPFMADISEAWAASGIFGVWSNGNSGPGCQTSGSPGSLEANYSTGAYDVNNAIASFSARGAGQNGGIKPNISAPGVNVRSSVPGNGYDSISGTSMAAPHLAGAIALLWSAAPALVGDIAGTRALLDGTAIDTSNTTCGGTATDNNVWGEGRLDALALLNAAPIGDTGTLAGTVTGPDGAPVAGATVTVAGAVQRTLTTAADGTFSVLLPAGDYTVTITAFGYAAVTRTATITNNATTTLNVQLAEVPKVKVTGTITDGSGHGWPLYAKVTVAGPAGISDYTDPTDGYYELELPAGATYELTVDPVYSGYQTVSEDVTVGVADTTYDRAVPIDSASCATAPGYGWASDGVYETFETGGTTPSGWTVTDAAGRGQTWKFTDDGNRGNRTGGAGGFAIVDSDDYGAGGAQDTSLVSPVVNLSAVTAPVIRFNQDFNWLGSDRADVDLSIDGGATWTTVLRQTADALGPRVTELPIPAAAGQDDVQVRFHYYDASYEWWWQIDNVLIGSTFACKPVTAGLVVGHVEDKNSGGYVNGATITSGAKATEKTVSVATPDDPGLEDGFFWLVSTAIGKVDLTAAAPNYQSQTKSVTVKANKVVTTSFQLAAGQITVKPASITGTVRMPDGTVNKKLTVTNTGGLPVELEFSERPGGFELLRADGTKVTDRQILAAAGAPLQRLTTPASLASRASMGTTATTPAPAPNAAPWADITDYPATVMDNRVVSLDGRTYSIGGGNGTAATTKNYVYDPVAQTWIGIADLPEARNAVTAGVLGGKIVVTGGWGPTGPSATTWSYDPAANTWTRLADNPAPRAAAGQAVANGKLYAIGGCTTAACAPISNTVTAYNPATNTWSTLPAYPKSVAFSSCGAIDDVIYCTGGNDGSASQKASYSFDGTTWTAIADAPADNWAASYAVANGQLLVVGGSQGGAITNAGFAYDPAAGTWSALPNANTARYRGGAACGFYKVGGSSGNFNALPDSEALPGFTECATAADVPWLTLDKTTATLAPGASVTVTVGLSGAVEQPGTYTAGIAIKENTPYAVAPVPVTLTVQQPKTWGKLLGTVTGVNCQGVSAPLTGATVQVDSWAMSFTFTTDAAGKYAHWLDNRNNPLTLIVAKDGWKPQTRTAKINTSTPTTVDWVLRPTTC</sequence>
<dbReference type="Proteomes" id="UP001183643">
    <property type="component" value="Unassembled WGS sequence"/>
</dbReference>
<comment type="similarity">
    <text evidence="1 6">Belongs to the peptidase S8 family.</text>
</comment>
<evidence type="ECO:0000256" key="1">
    <source>
        <dbReference type="ARBA" id="ARBA00011073"/>
    </source>
</evidence>